<gene>
    <name evidence="3" type="ORF">JCM21531_4692</name>
</gene>
<dbReference type="NCBIfam" id="TIGR01554">
    <property type="entry name" value="major_cap_HK97"/>
    <property type="match status" value="1"/>
</dbReference>
<dbReference type="STRING" id="1294263.JCM21531_4692"/>
<dbReference type="EMBL" id="BAVR01000139">
    <property type="protein sequence ID" value="GAE91022.1"/>
    <property type="molecule type" value="Genomic_DNA"/>
</dbReference>
<accession>W4VCU6</accession>
<evidence type="ECO:0000313" key="3">
    <source>
        <dbReference type="EMBL" id="GAE91022.1"/>
    </source>
</evidence>
<dbReference type="InterPro" id="IPR024455">
    <property type="entry name" value="Phage_capsid"/>
</dbReference>
<dbReference type="SUPFAM" id="SSF56563">
    <property type="entry name" value="Major capsid protein gp5"/>
    <property type="match status" value="1"/>
</dbReference>
<proteinExistence type="predicted"/>
<name>W4VCU6_9FIRM</name>
<comment type="subcellular location">
    <subcellularLocation>
        <location evidence="1">Virion</location>
    </subcellularLocation>
</comment>
<evidence type="ECO:0000256" key="1">
    <source>
        <dbReference type="ARBA" id="ARBA00004328"/>
    </source>
</evidence>
<dbReference type="Proteomes" id="UP000019109">
    <property type="component" value="Unassembled WGS sequence"/>
</dbReference>
<feature type="domain" description="Phage capsid-like C-terminal" evidence="2">
    <location>
        <begin position="18"/>
        <end position="93"/>
    </location>
</feature>
<organism evidence="3 4">
    <name type="scientific">Acetivibrio straminisolvens JCM 21531</name>
    <dbReference type="NCBI Taxonomy" id="1294263"/>
    <lineage>
        <taxon>Bacteria</taxon>
        <taxon>Bacillati</taxon>
        <taxon>Bacillota</taxon>
        <taxon>Clostridia</taxon>
        <taxon>Eubacteriales</taxon>
        <taxon>Oscillospiraceae</taxon>
        <taxon>Acetivibrio</taxon>
    </lineage>
</organism>
<evidence type="ECO:0000259" key="2">
    <source>
        <dbReference type="Pfam" id="PF05065"/>
    </source>
</evidence>
<evidence type="ECO:0000313" key="4">
    <source>
        <dbReference type="Proteomes" id="UP000019109"/>
    </source>
</evidence>
<sequence>MTITIGTGGAQIPVFREESGKFTLLGKEVLFTEKCPALGAKGDLILADLSQYAIGMRKEIALDRSNVPGWMEDMTDYRVIVRVDGQGTWDKPITPKNGATLSWAVALEAR</sequence>
<protein>
    <submittedName>
        <fullName evidence="3">Capsid protein</fullName>
    </submittedName>
</protein>
<keyword evidence="4" id="KW-1185">Reference proteome</keyword>
<dbReference type="Pfam" id="PF05065">
    <property type="entry name" value="Phage_capsid"/>
    <property type="match status" value="1"/>
</dbReference>
<reference evidence="3" key="1">
    <citation type="journal article" date="2014" name="Genome Announc.">
        <title>Draft Genome Sequence of Clostridium straminisolvens Strain JCM 21531T, Isolated from a Cellulose-Degrading Bacterial Community.</title>
        <authorList>
            <person name="Yuki M."/>
            <person name="Oshima K."/>
            <person name="Suda W."/>
            <person name="Sakamoto M."/>
            <person name="Kitamura K."/>
            <person name="Iida T."/>
            <person name="Hattori M."/>
            <person name="Ohkuma M."/>
        </authorList>
    </citation>
    <scope>NUCLEOTIDE SEQUENCE [LARGE SCALE GENOMIC DNA]</scope>
    <source>
        <strain evidence="3">JCM 21531</strain>
    </source>
</reference>
<comment type="caution">
    <text evidence="3">The sequence shown here is derived from an EMBL/GenBank/DDBJ whole genome shotgun (WGS) entry which is preliminary data.</text>
</comment>
<dbReference type="AlphaFoldDB" id="W4VCU6"/>
<dbReference type="InterPro" id="IPR054612">
    <property type="entry name" value="Phage_capsid-like_C"/>
</dbReference>